<sequence length="609" mass="70231">MKKKIEKEKVTLPISVNNSFAEENRSSTVLEDSQKDIKYPFTILEHSMTPWNVLKDTWRTYQHAKVEFRHLVALKPERLIFHELVARMQGLVVQEDSPAKGEEIFQQMIKIARQDVVENEDYELIIEAINKEYDELCELLAPIKEGNYKALKLDFEGQKIAEQFLKEAIKANRNEELTEEQNAACFQRTLATLYTRKARELAANFMKEKLPEILKKHDWEFLPTKPVDESIFLFTTGGSASGKTSSLIKVASGIEEEHHVQWKDMSHHNTDRLCTIVFDKKVDPKQYFYLAGDEARLIKERELEVCDELTTQYGLAVDEVDDAVSIRLDRFEDAINKRKEVVVCAVSTDTETAFHRAYSRGQQAERFTNASALLKSHKDAPNSLKEAFSKFKEDTDNVSILMYDNNSDIEGESDLFCTISSGSKSINVIDSSQLNLWLKKCNMNVELGKLENDEYYELDLYSQPPITPEEYFEPLLKLGYKINYTKKLESETTHSDVSVEQESVEPKVSSKKKPMWEVLSDMGFESVAVPIFRVAQKLEELSKTNPKQAIKSGEEYLAHKTHKKDTEYVRKIQSFVDHLKMAQSKLVKSELHKFKEEQTPKPKDSQFKV</sequence>
<evidence type="ECO:0008006" key="3">
    <source>
        <dbReference type="Google" id="ProtNLM"/>
    </source>
</evidence>
<dbReference type="KEGG" id="lsh:CAB17_16270"/>
<reference evidence="1 2" key="1">
    <citation type="submission" date="2017-12" db="EMBL/GenBank/DDBJ databases">
        <title>Legionella sainthelensi LA01-117, whole genome sequence of a clinical isolate from New Zealand.</title>
        <authorList>
            <person name="Cree S.L."/>
            <person name="Slow S."/>
            <person name="Kennedy M.A."/>
            <person name="Murdoch D.R."/>
            <person name="Biggs P.J."/>
            <person name="Anderson T."/>
        </authorList>
    </citation>
    <scope>NUCLEOTIDE SEQUENCE [LARGE SCALE GENOMIC DNA]</scope>
    <source>
        <strain evidence="1 2">LA01-117</strain>
    </source>
</reference>
<keyword evidence="2" id="KW-1185">Reference proteome</keyword>
<gene>
    <name evidence="1" type="ORF">CAB17_16270</name>
</gene>
<dbReference type="EMBL" id="CP025491">
    <property type="protein sequence ID" value="AUH73432.1"/>
    <property type="molecule type" value="Genomic_DNA"/>
</dbReference>
<protein>
    <recommendedName>
        <fullName evidence="3">Coiled-coil protein</fullName>
    </recommendedName>
</protein>
<evidence type="ECO:0000313" key="1">
    <source>
        <dbReference type="EMBL" id="AUH73432.1"/>
    </source>
</evidence>
<name>A0A2H5FPJ5_9GAMM</name>
<evidence type="ECO:0000313" key="2">
    <source>
        <dbReference type="Proteomes" id="UP000234343"/>
    </source>
</evidence>
<dbReference type="Gene3D" id="3.40.50.300">
    <property type="entry name" value="P-loop containing nucleotide triphosphate hydrolases"/>
    <property type="match status" value="1"/>
</dbReference>
<dbReference type="InterPro" id="IPR027417">
    <property type="entry name" value="P-loop_NTPase"/>
</dbReference>
<organism evidence="1 2">
    <name type="scientific">Legionella sainthelensi</name>
    <dbReference type="NCBI Taxonomy" id="28087"/>
    <lineage>
        <taxon>Bacteria</taxon>
        <taxon>Pseudomonadati</taxon>
        <taxon>Pseudomonadota</taxon>
        <taxon>Gammaproteobacteria</taxon>
        <taxon>Legionellales</taxon>
        <taxon>Legionellaceae</taxon>
        <taxon>Legionella</taxon>
    </lineage>
</organism>
<accession>A0A2H5FPJ5</accession>
<dbReference type="AlphaFoldDB" id="A0A2H5FPJ5"/>
<proteinExistence type="predicted"/>
<dbReference type="RefSeq" id="WP_101900953.1">
    <property type="nucleotide sequence ID" value="NZ_CP025491.2"/>
</dbReference>
<dbReference type="Proteomes" id="UP000234343">
    <property type="component" value="Chromosome"/>
</dbReference>